<proteinExistence type="predicted"/>
<dbReference type="PROSITE" id="PS51459">
    <property type="entry name" value="FIDO"/>
    <property type="match status" value="1"/>
</dbReference>
<keyword evidence="1 9" id="KW-0808">Transferase</keyword>
<evidence type="ECO:0000313" key="10">
    <source>
        <dbReference type="Proteomes" id="UP000230791"/>
    </source>
</evidence>
<dbReference type="InterPro" id="IPR040548">
    <property type="entry name" value="BepA_ID"/>
</dbReference>
<dbReference type="SUPFAM" id="SSF140931">
    <property type="entry name" value="Fic-like"/>
    <property type="match status" value="1"/>
</dbReference>
<dbReference type="GO" id="GO:0005524">
    <property type="term" value="F:ATP binding"/>
    <property type="evidence" value="ECO:0007669"/>
    <property type="project" value="UniProtKB-KW"/>
</dbReference>
<dbReference type="EMBL" id="NJPP01000013">
    <property type="protein sequence ID" value="PIT70137.1"/>
    <property type="molecule type" value="Genomic_DNA"/>
</dbReference>
<dbReference type="EC" id="2.7.7.108" evidence="5"/>
<dbReference type="GO" id="GO:0070733">
    <property type="term" value="F:AMPylase activity"/>
    <property type="evidence" value="ECO:0007669"/>
    <property type="project" value="UniProtKB-EC"/>
</dbReference>
<evidence type="ECO:0000256" key="4">
    <source>
        <dbReference type="ARBA" id="ARBA00022840"/>
    </source>
</evidence>
<protein>
    <recommendedName>
        <fullName evidence="5">protein adenylyltransferase</fullName>
        <ecNumber evidence="5">2.7.7.108</ecNumber>
    </recommendedName>
</protein>
<comment type="catalytic activity">
    <reaction evidence="7">
        <text>L-tyrosyl-[protein] + ATP = O-(5'-adenylyl)-L-tyrosyl-[protein] + diphosphate</text>
        <dbReference type="Rhea" id="RHEA:54288"/>
        <dbReference type="Rhea" id="RHEA-COMP:10136"/>
        <dbReference type="Rhea" id="RHEA-COMP:13846"/>
        <dbReference type="ChEBI" id="CHEBI:30616"/>
        <dbReference type="ChEBI" id="CHEBI:33019"/>
        <dbReference type="ChEBI" id="CHEBI:46858"/>
        <dbReference type="ChEBI" id="CHEBI:83624"/>
        <dbReference type="EC" id="2.7.7.108"/>
    </reaction>
</comment>
<gene>
    <name evidence="9" type="ORF">CEV08_04900</name>
</gene>
<dbReference type="Proteomes" id="UP000230791">
    <property type="component" value="Unassembled WGS sequence"/>
</dbReference>
<feature type="domain" description="Fido" evidence="8">
    <location>
        <begin position="57"/>
        <end position="207"/>
    </location>
</feature>
<dbReference type="Pfam" id="PF18543">
    <property type="entry name" value="ID"/>
    <property type="match status" value="1"/>
</dbReference>
<evidence type="ECO:0000259" key="8">
    <source>
        <dbReference type="PROSITE" id="PS51459"/>
    </source>
</evidence>
<evidence type="ECO:0000256" key="6">
    <source>
        <dbReference type="ARBA" id="ARBA00047939"/>
    </source>
</evidence>
<dbReference type="AlphaFoldDB" id="A0A2M6UVH5"/>
<accession>A0A2M6UVH5</accession>
<dbReference type="GO" id="GO:0051302">
    <property type="term" value="P:regulation of cell division"/>
    <property type="evidence" value="ECO:0007669"/>
    <property type="project" value="TreeGrafter"/>
</dbReference>
<sequence length="327" mass="37240">MPDADRIFSHHHYTYLQSATLKNKYGIKNYTSFVKKCAHDTAKKMINLRKEPLPEQFNSSYLCSIHHKLFKNTFEWAGHPRHIPFTFEDGTTAVMPIVEHSNFFAIGDEVQKGLQQLDQTLSQKNNLQGLTREEFNLEAANLFNFLNYIHPFREGNGRTQQVFFEKLAQAAGHQLDFSLVTQERMTLASVAGAVKGDLEPMQHLFEDISNPEKIDLLKEFMDNMENMGRNVNNLPVMVTKEGETYTGLYRGAGLNSFAINVKGTFIIGNKDYLTPDQLKTLKHGDELTFTVPQTQELNNTLIPKEMLPPLGKTELSEMVAEDARVHT</sequence>
<dbReference type="RefSeq" id="WP_180753556.1">
    <property type="nucleotide sequence ID" value="NZ_NJPP01000013.1"/>
</dbReference>
<evidence type="ECO:0000313" key="9">
    <source>
        <dbReference type="EMBL" id="PIT70137.1"/>
    </source>
</evidence>
<reference evidence="9 10" key="1">
    <citation type="submission" date="2017-06" db="EMBL/GenBank/DDBJ databases">
        <title>Draft genome of Bartonella tribocorum C635.</title>
        <authorList>
            <person name="Hadjadj L."/>
            <person name="Jiyipong T."/>
            <person name="Diene S.M."/>
            <person name="Morand S."/>
            <person name="Rolain J.-M."/>
        </authorList>
    </citation>
    <scope>NUCLEOTIDE SEQUENCE [LARGE SCALE GENOMIC DNA]</scope>
    <source>
        <strain evidence="9 10">C635</strain>
    </source>
</reference>
<comment type="caution">
    <text evidence="9">The sequence shown here is derived from an EMBL/GenBank/DDBJ whole genome shotgun (WGS) entry which is preliminary data.</text>
</comment>
<keyword evidence="4" id="KW-0067">ATP-binding</keyword>
<dbReference type="PANTHER" id="PTHR39560">
    <property type="entry name" value="PROTEIN ADENYLYLTRANSFERASE FIC-RELATED"/>
    <property type="match status" value="1"/>
</dbReference>
<keyword evidence="2" id="KW-0548">Nucleotidyltransferase</keyword>
<evidence type="ECO:0000256" key="2">
    <source>
        <dbReference type="ARBA" id="ARBA00022695"/>
    </source>
</evidence>
<dbReference type="InterPro" id="IPR003812">
    <property type="entry name" value="Fido"/>
</dbReference>
<dbReference type="InterPro" id="IPR012340">
    <property type="entry name" value="NA-bd_OB-fold"/>
</dbReference>
<dbReference type="Gene3D" id="1.10.3290.10">
    <property type="entry name" value="Fido-like domain"/>
    <property type="match status" value="1"/>
</dbReference>
<dbReference type="Pfam" id="PF02661">
    <property type="entry name" value="Fic"/>
    <property type="match status" value="1"/>
</dbReference>
<evidence type="ECO:0000256" key="1">
    <source>
        <dbReference type="ARBA" id="ARBA00022679"/>
    </source>
</evidence>
<evidence type="ECO:0000256" key="7">
    <source>
        <dbReference type="ARBA" id="ARBA00048696"/>
    </source>
</evidence>
<organism evidence="9 10">
    <name type="scientific">Bartonella tribocorum</name>
    <dbReference type="NCBI Taxonomy" id="85701"/>
    <lineage>
        <taxon>Bacteria</taxon>
        <taxon>Pseudomonadati</taxon>
        <taxon>Pseudomonadota</taxon>
        <taxon>Alphaproteobacteria</taxon>
        <taxon>Hyphomicrobiales</taxon>
        <taxon>Bartonellaceae</taxon>
        <taxon>Bartonella</taxon>
    </lineage>
</organism>
<dbReference type="Gene3D" id="2.40.50.140">
    <property type="entry name" value="Nucleic acid-binding proteins"/>
    <property type="match status" value="1"/>
</dbReference>
<comment type="catalytic activity">
    <reaction evidence="6">
        <text>L-threonyl-[protein] + ATP = 3-O-(5'-adenylyl)-L-threonyl-[protein] + diphosphate</text>
        <dbReference type="Rhea" id="RHEA:54292"/>
        <dbReference type="Rhea" id="RHEA-COMP:11060"/>
        <dbReference type="Rhea" id="RHEA-COMP:13847"/>
        <dbReference type="ChEBI" id="CHEBI:30013"/>
        <dbReference type="ChEBI" id="CHEBI:30616"/>
        <dbReference type="ChEBI" id="CHEBI:33019"/>
        <dbReference type="ChEBI" id="CHEBI:138113"/>
        <dbReference type="EC" id="2.7.7.108"/>
    </reaction>
</comment>
<name>A0A2M6UVH5_9HYPH</name>
<evidence type="ECO:0000256" key="5">
    <source>
        <dbReference type="ARBA" id="ARBA00034531"/>
    </source>
</evidence>
<keyword evidence="3" id="KW-0547">Nucleotide-binding</keyword>
<feature type="non-terminal residue" evidence="9">
    <location>
        <position position="327"/>
    </location>
</feature>
<evidence type="ECO:0000256" key="3">
    <source>
        <dbReference type="ARBA" id="ARBA00022741"/>
    </source>
</evidence>
<dbReference type="PANTHER" id="PTHR39560:SF1">
    <property type="entry name" value="PROTEIN ADENYLYLTRANSFERASE FIC-RELATED"/>
    <property type="match status" value="1"/>
</dbReference>
<dbReference type="InterPro" id="IPR036597">
    <property type="entry name" value="Fido-like_dom_sf"/>
</dbReference>